<keyword evidence="2" id="KW-0540">Nuclease</keyword>
<dbReference type="RefSeq" id="WP_114405057.1">
    <property type="nucleotide sequence ID" value="NZ_QOWE01000004.1"/>
</dbReference>
<protein>
    <submittedName>
        <fullName evidence="2">Uma2 family endonuclease</fullName>
    </submittedName>
</protein>
<dbReference type="Pfam" id="PF05685">
    <property type="entry name" value="Uma2"/>
    <property type="match status" value="1"/>
</dbReference>
<dbReference type="OrthoDB" id="9808428at2"/>
<dbReference type="Proteomes" id="UP000253383">
    <property type="component" value="Unassembled WGS sequence"/>
</dbReference>
<feature type="domain" description="Putative restriction endonuclease" evidence="1">
    <location>
        <begin position="19"/>
        <end position="191"/>
    </location>
</feature>
<dbReference type="AlphaFoldDB" id="A0A368JS80"/>
<dbReference type="InterPro" id="IPR008538">
    <property type="entry name" value="Uma2"/>
</dbReference>
<dbReference type="GO" id="GO:0004519">
    <property type="term" value="F:endonuclease activity"/>
    <property type="evidence" value="ECO:0007669"/>
    <property type="project" value="UniProtKB-KW"/>
</dbReference>
<dbReference type="PANTHER" id="PTHR36558">
    <property type="entry name" value="GLR1098 PROTEIN"/>
    <property type="match status" value="1"/>
</dbReference>
<dbReference type="InterPro" id="IPR012296">
    <property type="entry name" value="Nuclease_put_TT1808"/>
</dbReference>
<evidence type="ECO:0000313" key="2">
    <source>
        <dbReference type="EMBL" id="RCR70488.1"/>
    </source>
</evidence>
<dbReference type="InterPro" id="IPR011335">
    <property type="entry name" value="Restrct_endonuc-II-like"/>
</dbReference>
<reference evidence="2 3" key="1">
    <citation type="submission" date="2018-07" db="EMBL/GenBank/DDBJ databases">
        <title>Genome analysis of Larkinella rosea.</title>
        <authorList>
            <person name="Zhou Z."/>
            <person name="Wang G."/>
        </authorList>
    </citation>
    <scope>NUCLEOTIDE SEQUENCE [LARGE SCALE GENOMIC DNA]</scope>
    <source>
        <strain evidence="3">zzj9</strain>
    </source>
</reference>
<proteinExistence type="predicted"/>
<name>A0A368JS80_9BACT</name>
<comment type="caution">
    <text evidence="2">The sequence shown here is derived from an EMBL/GenBank/DDBJ whole genome shotgun (WGS) entry which is preliminary data.</text>
</comment>
<keyword evidence="2" id="KW-0255">Endonuclease</keyword>
<organism evidence="2 3">
    <name type="scientific">Larkinella punicea</name>
    <dbReference type="NCBI Taxonomy" id="2315727"/>
    <lineage>
        <taxon>Bacteria</taxon>
        <taxon>Pseudomonadati</taxon>
        <taxon>Bacteroidota</taxon>
        <taxon>Cytophagia</taxon>
        <taxon>Cytophagales</taxon>
        <taxon>Spirosomataceae</taxon>
        <taxon>Larkinella</taxon>
    </lineage>
</organism>
<evidence type="ECO:0000313" key="3">
    <source>
        <dbReference type="Proteomes" id="UP000253383"/>
    </source>
</evidence>
<keyword evidence="3" id="KW-1185">Reference proteome</keyword>
<evidence type="ECO:0000259" key="1">
    <source>
        <dbReference type="Pfam" id="PF05685"/>
    </source>
</evidence>
<dbReference type="PANTHER" id="PTHR36558:SF1">
    <property type="entry name" value="RESTRICTION ENDONUCLEASE DOMAIN-CONTAINING PROTEIN-RELATED"/>
    <property type="match status" value="1"/>
</dbReference>
<gene>
    <name evidence="2" type="ORF">DUE52_05915</name>
</gene>
<dbReference type="SUPFAM" id="SSF52980">
    <property type="entry name" value="Restriction endonuclease-like"/>
    <property type="match status" value="1"/>
</dbReference>
<keyword evidence="2" id="KW-0378">Hydrolase</keyword>
<dbReference type="EMBL" id="QOWE01000004">
    <property type="protein sequence ID" value="RCR70488.1"/>
    <property type="molecule type" value="Genomic_DNA"/>
</dbReference>
<dbReference type="CDD" id="cd06260">
    <property type="entry name" value="DUF820-like"/>
    <property type="match status" value="1"/>
</dbReference>
<accession>A0A368JS80</accession>
<dbReference type="Gene3D" id="3.90.1570.10">
    <property type="entry name" value="tt1808, chain A"/>
    <property type="match status" value="1"/>
</dbReference>
<sequence length="197" mass="22915">MEITSLDQLDLTRQYTYADYLTWRVQERLELIRGYIWKMSPAPSRRHQQLVGKFYLPFGNYMKGKPCQVFMAPFDVRLPRKNKLTNETITTVVQPDLCIICDPAKLDDAGCIGAPDLVIEVLSKGNTKKEMKEKFDAYQEAGVREYWIVQPEYDNVLVYTLNEQGQFIGQHPYDESDTLAPLIFPNLQIDLHEVFEE</sequence>